<dbReference type="Proteomes" id="UP000830671">
    <property type="component" value="Chromosome 3"/>
</dbReference>
<protein>
    <submittedName>
        <fullName evidence="1">Uncharacterized protein</fullName>
    </submittedName>
</protein>
<accession>A0A9Q8SMC4</accession>
<dbReference type="RefSeq" id="XP_049141655.1">
    <property type="nucleotide sequence ID" value="XM_049284512.1"/>
</dbReference>
<name>A0A9Q8SMC4_9PEZI</name>
<reference evidence="1" key="1">
    <citation type="journal article" date="2021" name="Mol. Plant Microbe Interact.">
        <title>Complete Genome Sequence of the Plant-Pathogenic Fungus Colletotrichum lupini.</title>
        <authorList>
            <person name="Baroncelli R."/>
            <person name="Pensec F."/>
            <person name="Da Lio D."/>
            <person name="Boufleur T."/>
            <person name="Vicente I."/>
            <person name="Sarrocco S."/>
            <person name="Picot A."/>
            <person name="Baraldi E."/>
            <person name="Sukno S."/>
            <person name="Thon M."/>
            <person name="Le Floch G."/>
        </authorList>
    </citation>
    <scope>NUCLEOTIDE SEQUENCE</scope>
    <source>
        <strain evidence="1">IMI 504893</strain>
    </source>
</reference>
<dbReference type="EMBL" id="CP019475">
    <property type="protein sequence ID" value="UQC80024.1"/>
    <property type="molecule type" value="Genomic_DNA"/>
</dbReference>
<evidence type="ECO:0000313" key="2">
    <source>
        <dbReference type="Proteomes" id="UP000830671"/>
    </source>
</evidence>
<dbReference type="KEGG" id="clup:CLUP02_05505"/>
<sequence>MVFSQSYEIAEFNFTAPIGFCPSPPLRAAFKLPQVHDVLTFRKQGGRKAIASGETVWCSVIATSQIQSQLKVATDFQLQNGSIGHITDSNFLAGLAEDTKDPFSMKHRLEDAAWQI</sequence>
<dbReference type="AlphaFoldDB" id="A0A9Q8SMC4"/>
<gene>
    <name evidence="1" type="ORF">CLUP02_05505</name>
</gene>
<proteinExistence type="predicted"/>
<keyword evidence="2" id="KW-1185">Reference proteome</keyword>
<dbReference type="GeneID" id="73339522"/>
<evidence type="ECO:0000313" key="1">
    <source>
        <dbReference type="EMBL" id="UQC80024.1"/>
    </source>
</evidence>
<organism evidence="1 2">
    <name type="scientific">Colletotrichum lupini</name>
    <dbReference type="NCBI Taxonomy" id="145971"/>
    <lineage>
        <taxon>Eukaryota</taxon>
        <taxon>Fungi</taxon>
        <taxon>Dikarya</taxon>
        <taxon>Ascomycota</taxon>
        <taxon>Pezizomycotina</taxon>
        <taxon>Sordariomycetes</taxon>
        <taxon>Hypocreomycetidae</taxon>
        <taxon>Glomerellales</taxon>
        <taxon>Glomerellaceae</taxon>
        <taxon>Colletotrichum</taxon>
        <taxon>Colletotrichum acutatum species complex</taxon>
    </lineage>
</organism>